<feature type="domain" description="GGDEF" evidence="3">
    <location>
        <begin position="378"/>
        <end position="522"/>
    </location>
</feature>
<comment type="caution">
    <text evidence="4">The sequence shown here is derived from an EMBL/GenBank/DDBJ whole genome shotgun (WGS) entry which is preliminary data.</text>
</comment>
<feature type="domain" description="HAMP" evidence="2">
    <location>
        <begin position="294"/>
        <end position="346"/>
    </location>
</feature>
<dbReference type="PROSITE" id="PS50883">
    <property type="entry name" value="EAL"/>
    <property type="match status" value="1"/>
</dbReference>
<dbReference type="InterPro" id="IPR003660">
    <property type="entry name" value="HAMP_dom"/>
</dbReference>
<dbReference type="PANTHER" id="PTHR33121:SF79">
    <property type="entry name" value="CYCLIC DI-GMP PHOSPHODIESTERASE PDED-RELATED"/>
    <property type="match status" value="1"/>
</dbReference>
<evidence type="ECO:0000313" key="4">
    <source>
        <dbReference type="EMBL" id="GAA4500979.1"/>
    </source>
</evidence>
<dbReference type="CDD" id="cd06225">
    <property type="entry name" value="HAMP"/>
    <property type="match status" value="1"/>
</dbReference>
<dbReference type="Pfam" id="PF00990">
    <property type="entry name" value="GGDEF"/>
    <property type="match status" value="1"/>
</dbReference>
<dbReference type="SUPFAM" id="SSF141868">
    <property type="entry name" value="EAL domain-like"/>
    <property type="match status" value="1"/>
</dbReference>
<dbReference type="InterPro" id="IPR001633">
    <property type="entry name" value="EAL_dom"/>
</dbReference>
<dbReference type="InterPro" id="IPR043128">
    <property type="entry name" value="Rev_trsase/Diguanyl_cyclase"/>
</dbReference>
<dbReference type="NCBIfam" id="TIGR00254">
    <property type="entry name" value="GGDEF"/>
    <property type="match status" value="1"/>
</dbReference>
<dbReference type="Gene3D" id="3.20.20.450">
    <property type="entry name" value="EAL domain"/>
    <property type="match status" value="1"/>
</dbReference>
<dbReference type="InterPro" id="IPR029787">
    <property type="entry name" value="Nucleotide_cyclase"/>
</dbReference>
<dbReference type="Proteomes" id="UP001501321">
    <property type="component" value="Unassembled WGS sequence"/>
</dbReference>
<keyword evidence="5" id="KW-1185">Reference proteome</keyword>
<gene>
    <name evidence="4" type="ORF">GCM10023095_23510</name>
</gene>
<feature type="domain" description="EAL" evidence="1">
    <location>
        <begin position="530"/>
        <end position="781"/>
    </location>
</feature>
<sequence>MATLKHKLLWRLLPGLLLPLLALGYLTWQLTDALTLSQSQQQQSLLAATVRQQLFSELEHNQRLLQQLADSEELQDLLSAPEGTFRRSQLQTEVKRRFTNLLLHDEHLRGLALFDQQNRPWLYLTQSTRPGQSDPNHLRMLNRMHSLTPPDSLQGLFYDEQDGRYVIKQAWPLNGGAPGEPSPGTLILTFDLQGLMLRPENLPSGAGYALLLGPDDHRVAGELPPGWTAQQIRQQTPLGYQRQITAIGMGLQLLSLTPYPELAPQTQKLRLFTLLWLGISVLALAVLLSWTLKRQVLQPIETLRRLMQQVMAQQTHHIPQIKARDELGELHNHFASMLARLETSQLELEQSAFLDPLTGMGNRAALARHLHGLTSQGKGFVLTQFKLLQLSAINRTFGNRVGDEALQLFGQLLTETLRHHAGEEVARHAMARVGSDEFAFTLTEQQAPQPAMLATSLCEQLAERLKLPVNLGSYELYLRFSAGIVSYPLVADNVEELMQAASQARHDAQRRHGSHWLQLDGATAARLREDKWLEAELGFAIAMRQLYVVFQPQYDLQAQRICGAELLLRWQHPELGLVPPDRFIAIAEHSGQILDIDLWVLEQACLFLARLAQAGFKEFRLAINASATELSNPHYPRQVDLMLKRHHLPPERIGIEITETALVELDDVARSMVRTLKQIGVEIALDDFGTGYASLSHLTALPLDTLKIDRSYTVQLESNPKLVDSILQLAEAFNLSVVAEGVETPQQLRLLQEKGCDMAQGYLLARPMREEQLLVLLEQENKVVPIGSTGQHSPGHRH</sequence>
<evidence type="ECO:0000313" key="5">
    <source>
        <dbReference type="Proteomes" id="UP001501321"/>
    </source>
</evidence>
<dbReference type="Pfam" id="PF00672">
    <property type="entry name" value="HAMP"/>
    <property type="match status" value="1"/>
</dbReference>
<reference evidence="5" key="1">
    <citation type="journal article" date="2019" name="Int. J. Syst. Evol. Microbiol.">
        <title>The Global Catalogue of Microorganisms (GCM) 10K type strain sequencing project: providing services to taxonomists for standard genome sequencing and annotation.</title>
        <authorList>
            <consortium name="The Broad Institute Genomics Platform"/>
            <consortium name="The Broad Institute Genome Sequencing Center for Infectious Disease"/>
            <person name="Wu L."/>
            <person name="Ma J."/>
        </authorList>
    </citation>
    <scope>NUCLEOTIDE SEQUENCE [LARGE SCALE GENOMIC DNA]</scope>
    <source>
        <strain evidence="5">JCM 32226</strain>
    </source>
</reference>
<dbReference type="SUPFAM" id="SSF55073">
    <property type="entry name" value="Nucleotide cyclase"/>
    <property type="match status" value="1"/>
</dbReference>
<dbReference type="Gene3D" id="3.30.70.270">
    <property type="match status" value="1"/>
</dbReference>
<dbReference type="PROSITE" id="PS50885">
    <property type="entry name" value="HAMP"/>
    <property type="match status" value="1"/>
</dbReference>
<dbReference type="CDD" id="cd01949">
    <property type="entry name" value="GGDEF"/>
    <property type="match status" value="1"/>
</dbReference>
<dbReference type="PROSITE" id="PS50887">
    <property type="entry name" value="GGDEF"/>
    <property type="match status" value="1"/>
</dbReference>
<evidence type="ECO:0008006" key="6">
    <source>
        <dbReference type="Google" id="ProtNLM"/>
    </source>
</evidence>
<dbReference type="SMART" id="SM00267">
    <property type="entry name" value="GGDEF"/>
    <property type="match status" value="1"/>
</dbReference>
<organism evidence="4 5">
    <name type="scientific">Pseudaeromonas paramecii</name>
    <dbReference type="NCBI Taxonomy" id="2138166"/>
    <lineage>
        <taxon>Bacteria</taxon>
        <taxon>Pseudomonadati</taxon>
        <taxon>Pseudomonadota</taxon>
        <taxon>Gammaproteobacteria</taxon>
        <taxon>Aeromonadales</taxon>
        <taxon>Aeromonadaceae</taxon>
        <taxon>Pseudaeromonas</taxon>
    </lineage>
</organism>
<dbReference type="InterPro" id="IPR000160">
    <property type="entry name" value="GGDEF_dom"/>
</dbReference>
<dbReference type="InterPro" id="IPR035919">
    <property type="entry name" value="EAL_sf"/>
</dbReference>
<protein>
    <recommendedName>
        <fullName evidence="6">EAL domain-containing protein</fullName>
    </recommendedName>
</protein>
<evidence type="ECO:0000259" key="1">
    <source>
        <dbReference type="PROSITE" id="PS50883"/>
    </source>
</evidence>
<dbReference type="RefSeq" id="WP_345013304.1">
    <property type="nucleotide sequence ID" value="NZ_BAABFC010000014.1"/>
</dbReference>
<evidence type="ECO:0000259" key="3">
    <source>
        <dbReference type="PROSITE" id="PS50887"/>
    </source>
</evidence>
<dbReference type="InterPro" id="IPR050706">
    <property type="entry name" value="Cyclic-di-GMP_PDE-like"/>
</dbReference>
<dbReference type="PANTHER" id="PTHR33121">
    <property type="entry name" value="CYCLIC DI-GMP PHOSPHODIESTERASE PDEF"/>
    <property type="match status" value="1"/>
</dbReference>
<dbReference type="CDD" id="cd01948">
    <property type="entry name" value="EAL"/>
    <property type="match status" value="1"/>
</dbReference>
<accession>A0ABP8QCA8</accession>
<dbReference type="SUPFAM" id="SSF158472">
    <property type="entry name" value="HAMP domain-like"/>
    <property type="match status" value="1"/>
</dbReference>
<dbReference type="SMART" id="SM00304">
    <property type="entry name" value="HAMP"/>
    <property type="match status" value="1"/>
</dbReference>
<dbReference type="Gene3D" id="6.10.340.10">
    <property type="match status" value="1"/>
</dbReference>
<proteinExistence type="predicted"/>
<name>A0ABP8QCA8_9GAMM</name>
<dbReference type="Pfam" id="PF00563">
    <property type="entry name" value="EAL"/>
    <property type="match status" value="1"/>
</dbReference>
<evidence type="ECO:0000259" key="2">
    <source>
        <dbReference type="PROSITE" id="PS50885"/>
    </source>
</evidence>
<dbReference type="SMART" id="SM00052">
    <property type="entry name" value="EAL"/>
    <property type="match status" value="1"/>
</dbReference>
<dbReference type="EMBL" id="BAABFC010000014">
    <property type="protein sequence ID" value="GAA4500979.1"/>
    <property type="molecule type" value="Genomic_DNA"/>
</dbReference>